<dbReference type="Pfam" id="PF26138">
    <property type="entry name" value="DUF8040"/>
    <property type="match status" value="1"/>
</dbReference>
<dbReference type="AlphaFoldDB" id="A0A0P0Y331"/>
<evidence type="ECO:0000313" key="3">
    <source>
        <dbReference type="Proteomes" id="UP000059680"/>
    </source>
</evidence>
<dbReference type="Proteomes" id="UP000059680">
    <property type="component" value="Chromosome 11"/>
</dbReference>
<name>A0A0P0Y331_ORYSJ</name>
<dbReference type="ExpressionAtlas" id="A0A0P0Y331">
    <property type="expression patterns" value="baseline and differential"/>
</dbReference>
<reference evidence="2 3" key="3">
    <citation type="journal article" date="2013" name="Rice">
        <title>Improvement of the Oryza sativa Nipponbare reference genome using next generation sequence and optical map data.</title>
        <authorList>
            <person name="Kawahara Y."/>
            <person name="de la Bastide M."/>
            <person name="Hamilton J.P."/>
            <person name="Kanamori H."/>
            <person name="McCombie W.R."/>
            <person name="Ouyang S."/>
            <person name="Schwartz D.C."/>
            <person name="Tanaka T."/>
            <person name="Wu J."/>
            <person name="Zhou S."/>
            <person name="Childs K.L."/>
            <person name="Davidson R.M."/>
            <person name="Lin H."/>
            <person name="Quesada-Ocampo L."/>
            <person name="Vaillancourt B."/>
            <person name="Sakai H."/>
            <person name="Lee S.S."/>
            <person name="Kim J."/>
            <person name="Numa H."/>
            <person name="Itoh T."/>
            <person name="Buell C.R."/>
            <person name="Matsumoto T."/>
        </authorList>
    </citation>
    <scope>NUCLEOTIDE SEQUENCE [LARGE SCALE GENOMIC DNA]</scope>
    <source>
        <strain evidence="3">cv. Nipponbare</strain>
    </source>
</reference>
<accession>A0A0P0Y331</accession>
<feature type="domain" description="DUF8040" evidence="1">
    <location>
        <begin position="46"/>
        <end position="120"/>
    </location>
</feature>
<sequence>ARNMSTSERSYGSKDGYYSEEEDSFLDMLVAALKAKLCVRAARWVSQQSGMEWVMETMENPSQCQAIFRLMPDQIHALFGLLTNRYNLHGSIEVCPMEALGIFLYIMAGGNSNRATNNRMNDEEFQPFAGAAGAVDGAHIHCIVAVDDSIQHRNRHHITSRNVRRYWIGRPCHFCRCWVARVCA</sequence>
<proteinExistence type="predicted"/>
<dbReference type="EMBL" id="AP014967">
    <property type="protein sequence ID" value="BAT14021.1"/>
    <property type="molecule type" value="Genomic_DNA"/>
</dbReference>
<organism evidence="2 3">
    <name type="scientific">Oryza sativa subsp. japonica</name>
    <name type="common">Rice</name>
    <dbReference type="NCBI Taxonomy" id="39947"/>
    <lineage>
        <taxon>Eukaryota</taxon>
        <taxon>Viridiplantae</taxon>
        <taxon>Streptophyta</taxon>
        <taxon>Embryophyta</taxon>
        <taxon>Tracheophyta</taxon>
        <taxon>Spermatophyta</taxon>
        <taxon>Magnoliopsida</taxon>
        <taxon>Liliopsida</taxon>
        <taxon>Poales</taxon>
        <taxon>Poaceae</taxon>
        <taxon>BOP clade</taxon>
        <taxon>Oryzoideae</taxon>
        <taxon>Oryzeae</taxon>
        <taxon>Oryzinae</taxon>
        <taxon>Oryza</taxon>
        <taxon>Oryza sativa</taxon>
    </lineage>
</organism>
<evidence type="ECO:0000313" key="2">
    <source>
        <dbReference type="EMBL" id="BAT14021.1"/>
    </source>
</evidence>
<keyword evidence="3" id="KW-1185">Reference proteome</keyword>
<reference evidence="3" key="1">
    <citation type="journal article" date="2005" name="Nature">
        <title>The map-based sequence of the rice genome.</title>
        <authorList>
            <consortium name="International rice genome sequencing project (IRGSP)"/>
            <person name="Matsumoto T."/>
            <person name="Wu J."/>
            <person name="Kanamori H."/>
            <person name="Katayose Y."/>
            <person name="Fujisawa M."/>
            <person name="Namiki N."/>
            <person name="Mizuno H."/>
            <person name="Yamamoto K."/>
            <person name="Antonio B.A."/>
            <person name="Baba T."/>
            <person name="Sakata K."/>
            <person name="Nagamura Y."/>
            <person name="Aoki H."/>
            <person name="Arikawa K."/>
            <person name="Arita K."/>
            <person name="Bito T."/>
            <person name="Chiden Y."/>
            <person name="Fujitsuka N."/>
            <person name="Fukunaka R."/>
            <person name="Hamada M."/>
            <person name="Harada C."/>
            <person name="Hayashi A."/>
            <person name="Hijishita S."/>
            <person name="Honda M."/>
            <person name="Hosokawa S."/>
            <person name="Ichikawa Y."/>
            <person name="Idonuma A."/>
            <person name="Iijima M."/>
            <person name="Ikeda M."/>
            <person name="Ikeno M."/>
            <person name="Ito K."/>
            <person name="Ito S."/>
            <person name="Ito T."/>
            <person name="Ito Y."/>
            <person name="Ito Y."/>
            <person name="Iwabuchi A."/>
            <person name="Kamiya K."/>
            <person name="Karasawa W."/>
            <person name="Kurita K."/>
            <person name="Katagiri S."/>
            <person name="Kikuta A."/>
            <person name="Kobayashi H."/>
            <person name="Kobayashi N."/>
            <person name="Machita K."/>
            <person name="Maehara T."/>
            <person name="Masukawa M."/>
            <person name="Mizubayashi T."/>
            <person name="Mukai Y."/>
            <person name="Nagasaki H."/>
            <person name="Nagata Y."/>
            <person name="Naito S."/>
            <person name="Nakashima M."/>
            <person name="Nakama Y."/>
            <person name="Nakamichi Y."/>
            <person name="Nakamura M."/>
            <person name="Meguro A."/>
            <person name="Negishi M."/>
            <person name="Ohta I."/>
            <person name="Ohta T."/>
            <person name="Okamoto M."/>
            <person name="Ono N."/>
            <person name="Saji S."/>
            <person name="Sakaguchi M."/>
            <person name="Sakai K."/>
            <person name="Shibata M."/>
            <person name="Shimokawa T."/>
            <person name="Song J."/>
            <person name="Takazaki Y."/>
            <person name="Terasawa K."/>
            <person name="Tsugane M."/>
            <person name="Tsuji K."/>
            <person name="Ueda S."/>
            <person name="Waki K."/>
            <person name="Yamagata H."/>
            <person name="Yamamoto M."/>
            <person name="Yamamoto S."/>
            <person name="Yamane H."/>
            <person name="Yoshiki S."/>
            <person name="Yoshihara R."/>
            <person name="Yukawa K."/>
            <person name="Zhong H."/>
            <person name="Yano M."/>
            <person name="Yuan Q."/>
            <person name="Ouyang S."/>
            <person name="Liu J."/>
            <person name="Jones K.M."/>
            <person name="Gansberger K."/>
            <person name="Moffat K."/>
            <person name="Hill J."/>
            <person name="Bera J."/>
            <person name="Fadrosh D."/>
            <person name="Jin S."/>
            <person name="Johri S."/>
            <person name="Kim M."/>
            <person name="Overton L."/>
            <person name="Reardon M."/>
            <person name="Tsitrin T."/>
            <person name="Vuong H."/>
            <person name="Weaver B."/>
            <person name="Ciecko A."/>
            <person name="Tallon L."/>
            <person name="Jackson J."/>
            <person name="Pai G."/>
            <person name="Aken S.V."/>
            <person name="Utterback T."/>
            <person name="Reidmuller S."/>
            <person name="Feldblyum T."/>
            <person name="Hsiao J."/>
            <person name="Zismann V."/>
            <person name="Iobst S."/>
            <person name="de Vazeille A.R."/>
            <person name="Buell C.R."/>
            <person name="Ying K."/>
            <person name="Li Y."/>
            <person name="Lu T."/>
            <person name="Huang Y."/>
            <person name="Zhao Q."/>
            <person name="Feng Q."/>
            <person name="Zhang L."/>
            <person name="Zhu J."/>
            <person name="Weng Q."/>
            <person name="Mu J."/>
            <person name="Lu Y."/>
            <person name="Fan D."/>
            <person name="Liu Y."/>
            <person name="Guan J."/>
            <person name="Zhang Y."/>
            <person name="Yu S."/>
            <person name="Liu X."/>
            <person name="Zhang Y."/>
            <person name="Hong G."/>
            <person name="Han B."/>
            <person name="Choisne N."/>
            <person name="Demange N."/>
            <person name="Orjeda G."/>
            <person name="Samain S."/>
            <person name="Cattolico L."/>
            <person name="Pelletier E."/>
            <person name="Couloux A."/>
            <person name="Segurens B."/>
            <person name="Wincker P."/>
            <person name="D'Hont A."/>
            <person name="Scarpelli C."/>
            <person name="Weissenbach J."/>
            <person name="Salanoubat M."/>
            <person name="Quetier F."/>
            <person name="Yu Y."/>
            <person name="Kim H.R."/>
            <person name="Rambo T."/>
            <person name="Currie J."/>
            <person name="Collura K."/>
            <person name="Luo M."/>
            <person name="Yang T."/>
            <person name="Ammiraju J.S.S."/>
            <person name="Engler F."/>
            <person name="Soderlund C."/>
            <person name="Wing R.A."/>
            <person name="Palmer L.E."/>
            <person name="de la Bastide M."/>
            <person name="Spiegel L."/>
            <person name="Nascimento L."/>
            <person name="Zutavern T."/>
            <person name="O'Shaughnessy A."/>
            <person name="Dike S."/>
            <person name="Dedhia N."/>
            <person name="Preston R."/>
            <person name="Balija V."/>
            <person name="McCombie W.R."/>
            <person name="Chow T."/>
            <person name="Chen H."/>
            <person name="Chung M."/>
            <person name="Chen C."/>
            <person name="Shaw J."/>
            <person name="Wu H."/>
            <person name="Hsiao K."/>
            <person name="Chao Y."/>
            <person name="Chu M."/>
            <person name="Cheng C."/>
            <person name="Hour A."/>
            <person name="Lee P."/>
            <person name="Lin S."/>
            <person name="Lin Y."/>
            <person name="Liou J."/>
            <person name="Liu S."/>
            <person name="Hsing Y."/>
            <person name="Raghuvanshi S."/>
            <person name="Mohanty A."/>
            <person name="Bharti A.K."/>
            <person name="Gaur A."/>
            <person name="Gupta V."/>
            <person name="Kumar D."/>
            <person name="Ravi V."/>
            <person name="Vij S."/>
            <person name="Kapur A."/>
            <person name="Khurana P."/>
            <person name="Khurana P."/>
            <person name="Khurana J.P."/>
            <person name="Tyagi A.K."/>
            <person name="Gaikwad K."/>
            <person name="Singh A."/>
            <person name="Dalal V."/>
            <person name="Srivastava S."/>
            <person name="Dixit A."/>
            <person name="Pal A.K."/>
            <person name="Ghazi I.A."/>
            <person name="Yadav M."/>
            <person name="Pandit A."/>
            <person name="Bhargava A."/>
            <person name="Sureshbabu K."/>
            <person name="Batra K."/>
            <person name="Sharma T.R."/>
            <person name="Mohapatra T."/>
            <person name="Singh N.K."/>
            <person name="Messing J."/>
            <person name="Nelson A.B."/>
            <person name="Fuks G."/>
            <person name="Kavchok S."/>
            <person name="Keizer G."/>
            <person name="Linton E."/>
            <person name="Llaca V."/>
            <person name="Song R."/>
            <person name="Tanyolac B."/>
            <person name="Young S."/>
            <person name="Ho-Il K."/>
            <person name="Hahn J.H."/>
            <person name="Sangsakoo G."/>
            <person name="Vanavichit A."/>
            <person name="de Mattos Luiz.A.T."/>
            <person name="Zimmer P.D."/>
            <person name="Malone G."/>
            <person name="Dellagostin O."/>
            <person name="de Oliveira A.C."/>
            <person name="Bevan M."/>
            <person name="Bancroft I."/>
            <person name="Minx P."/>
            <person name="Cordum H."/>
            <person name="Wilson R."/>
            <person name="Cheng Z."/>
            <person name="Jin W."/>
            <person name="Jiang J."/>
            <person name="Leong S.A."/>
            <person name="Iwama H."/>
            <person name="Gojobori T."/>
            <person name="Itoh T."/>
            <person name="Niimura Y."/>
            <person name="Fujii Y."/>
            <person name="Habara T."/>
            <person name="Sakai H."/>
            <person name="Sato Y."/>
            <person name="Wilson G."/>
            <person name="Kumar K."/>
            <person name="McCouch S."/>
            <person name="Juretic N."/>
            <person name="Hoen D."/>
            <person name="Wright S."/>
            <person name="Bruskiewich R."/>
            <person name="Bureau T."/>
            <person name="Miyao A."/>
            <person name="Hirochika H."/>
            <person name="Nishikawa T."/>
            <person name="Kadowaki K."/>
            <person name="Sugiura M."/>
            <person name="Burr B."/>
            <person name="Sasaki T."/>
        </authorList>
    </citation>
    <scope>NUCLEOTIDE SEQUENCE [LARGE SCALE GENOMIC DNA]</scope>
    <source>
        <strain evidence="3">cv. Nipponbare</strain>
    </source>
</reference>
<evidence type="ECO:0000259" key="1">
    <source>
        <dbReference type="Pfam" id="PF26138"/>
    </source>
</evidence>
<dbReference type="Gramene" id="Os11t0477400-02">
    <property type="protein sequence ID" value="Os11t0477400-02"/>
    <property type="gene ID" value="Os11g0477400"/>
</dbReference>
<reference evidence="2 3" key="2">
    <citation type="journal article" date="2013" name="Plant Cell Physiol.">
        <title>Rice Annotation Project Database (RAP-DB): an integrative and interactive database for rice genomics.</title>
        <authorList>
            <person name="Sakai H."/>
            <person name="Lee S.S."/>
            <person name="Tanaka T."/>
            <person name="Numa H."/>
            <person name="Kim J."/>
            <person name="Kawahara Y."/>
            <person name="Wakimoto H."/>
            <person name="Yang C.C."/>
            <person name="Iwamoto M."/>
            <person name="Abe T."/>
            <person name="Yamada Y."/>
            <person name="Muto A."/>
            <person name="Inokuchi H."/>
            <person name="Ikemura T."/>
            <person name="Matsumoto T."/>
            <person name="Sasaki T."/>
            <person name="Itoh T."/>
        </authorList>
    </citation>
    <scope>NUCLEOTIDE SEQUENCE [LARGE SCALE GENOMIC DNA]</scope>
    <source>
        <strain evidence="3">cv. Nipponbare</strain>
    </source>
</reference>
<gene>
    <name evidence="2" type="ordered locus">Os11g0477400</name>
    <name evidence="2" type="ORF">OSNPB_110477400</name>
</gene>
<feature type="non-terminal residue" evidence="2">
    <location>
        <position position="1"/>
    </location>
</feature>
<dbReference type="InterPro" id="IPR058353">
    <property type="entry name" value="DUF8040"/>
</dbReference>
<protein>
    <submittedName>
        <fullName evidence="2">Os11g0477400 protein</fullName>
    </submittedName>
</protein>